<accession>A0AA35LXD2</accession>
<dbReference type="InterPro" id="IPR011032">
    <property type="entry name" value="GroES-like_sf"/>
</dbReference>
<comment type="caution">
    <text evidence="2">The sequence shown here is derived from an EMBL/GenBank/DDBJ whole genome shotgun (WGS) entry which is preliminary data.</text>
</comment>
<proteinExistence type="predicted"/>
<dbReference type="Proteomes" id="UP001160390">
    <property type="component" value="Unassembled WGS sequence"/>
</dbReference>
<evidence type="ECO:0000313" key="3">
    <source>
        <dbReference type="Proteomes" id="UP001160390"/>
    </source>
</evidence>
<dbReference type="PANTHER" id="PTHR45033">
    <property type="match status" value="1"/>
</dbReference>
<name>A0AA35LXD2_9HYPO</name>
<dbReference type="EMBL" id="CABFNP030000754">
    <property type="protein sequence ID" value="CAI6083830.1"/>
    <property type="molecule type" value="Genomic_DNA"/>
</dbReference>
<evidence type="ECO:0000313" key="2">
    <source>
        <dbReference type="EMBL" id="CAI6083830.1"/>
    </source>
</evidence>
<dbReference type="Pfam" id="PF08240">
    <property type="entry name" value="ADH_N"/>
    <property type="match status" value="1"/>
</dbReference>
<dbReference type="InterPro" id="IPR013154">
    <property type="entry name" value="ADH-like_N"/>
</dbReference>
<dbReference type="SUPFAM" id="SSF51735">
    <property type="entry name" value="NAD(P)-binding Rossmann-fold domains"/>
    <property type="match status" value="1"/>
</dbReference>
<dbReference type="InterPro" id="IPR036291">
    <property type="entry name" value="NAD(P)-bd_dom_sf"/>
</dbReference>
<dbReference type="Gene3D" id="3.90.180.10">
    <property type="entry name" value="Medium-chain alcohol dehydrogenases, catalytic domain"/>
    <property type="match status" value="1"/>
</dbReference>
<reference evidence="2" key="1">
    <citation type="submission" date="2023-01" db="EMBL/GenBank/DDBJ databases">
        <authorList>
            <person name="Piombo E."/>
        </authorList>
    </citation>
    <scope>NUCLEOTIDE SEQUENCE</scope>
</reference>
<dbReference type="SUPFAM" id="SSF50129">
    <property type="entry name" value="GroES-like"/>
    <property type="match status" value="1"/>
</dbReference>
<evidence type="ECO:0000259" key="1">
    <source>
        <dbReference type="SMART" id="SM00829"/>
    </source>
</evidence>
<organism evidence="2 3">
    <name type="scientific">Clonostachys chloroleuca</name>
    <dbReference type="NCBI Taxonomy" id="1926264"/>
    <lineage>
        <taxon>Eukaryota</taxon>
        <taxon>Fungi</taxon>
        <taxon>Dikarya</taxon>
        <taxon>Ascomycota</taxon>
        <taxon>Pezizomycotina</taxon>
        <taxon>Sordariomycetes</taxon>
        <taxon>Hypocreomycetidae</taxon>
        <taxon>Hypocreales</taxon>
        <taxon>Bionectriaceae</taxon>
        <taxon>Clonostachys</taxon>
    </lineage>
</organism>
<dbReference type="CDD" id="cd08276">
    <property type="entry name" value="MDR7"/>
    <property type="match status" value="1"/>
</dbReference>
<dbReference type="Pfam" id="PF00107">
    <property type="entry name" value="ADH_zinc_N"/>
    <property type="match status" value="1"/>
</dbReference>
<gene>
    <name evidence="2" type="ORF">CCHLO57077_00004684</name>
</gene>
<dbReference type="GO" id="GO:0016491">
    <property type="term" value="F:oxidoreductase activity"/>
    <property type="evidence" value="ECO:0007669"/>
    <property type="project" value="InterPro"/>
</dbReference>
<protein>
    <recommendedName>
        <fullName evidence="1">Enoyl reductase (ER) domain-containing protein</fullName>
    </recommendedName>
</protein>
<feature type="domain" description="Enoyl reductase (ER)" evidence="1">
    <location>
        <begin position="17"/>
        <end position="356"/>
    </location>
</feature>
<sequence length="362" mass="38908">MSLPVKTKQWVVERFDGPSGLELKEADIPELGNHDVLIKVHAISLNYHDVGTLRGHYQHAFKGVVPVSDGSGVVISTGSDVTSFQPGDKVTTTMSPWESGPLKQSNIDNLLGNALHGVLQEYAVVPEQHLISLPPNLSFVEASTLPVAGLAAWNAINGVQGRPLLPGQWVLTQGTGGVSTFVILKWPEIMLTPLVQFAKAIGANVIATTSSTAKAERLRRIGADHVINYKEFPSWGDHAKALTPGGEGADIVIEIGGGATLKQSLSAVRLDGLISVVGLRGGVSPAEQPVLLDIFFRFCTIRIAIVGPRVQFKEMNRFIESKGIKPVVDDRIFKLEEAKDAFEYLESMGHVGKVCIKVVTGD</sequence>
<dbReference type="InterPro" id="IPR013149">
    <property type="entry name" value="ADH-like_C"/>
</dbReference>
<dbReference type="InterPro" id="IPR020843">
    <property type="entry name" value="ER"/>
</dbReference>
<dbReference type="SMART" id="SM00829">
    <property type="entry name" value="PKS_ER"/>
    <property type="match status" value="1"/>
</dbReference>
<dbReference type="PANTHER" id="PTHR45033:SF2">
    <property type="entry name" value="ZINC-TYPE ALCOHOL DEHYDROGENASE-LIKE PROTEIN C1773.06C"/>
    <property type="match status" value="1"/>
</dbReference>
<dbReference type="AlphaFoldDB" id="A0AA35LXD2"/>
<keyword evidence="3" id="KW-1185">Reference proteome</keyword>
<dbReference type="InterPro" id="IPR052711">
    <property type="entry name" value="Zinc_ADH-like"/>
</dbReference>
<dbReference type="Gene3D" id="3.40.50.720">
    <property type="entry name" value="NAD(P)-binding Rossmann-like Domain"/>
    <property type="match status" value="1"/>
</dbReference>